<name>A0AAW5TW26_9LACT</name>
<dbReference type="Proteomes" id="UP001207687">
    <property type="component" value="Unassembled WGS sequence"/>
</dbReference>
<reference evidence="1" key="1">
    <citation type="submission" date="2023-08" db="EMBL/GenBank/DDBJ databases">
        <title>Genomic analyses of the natural microbiome of Caenorhabditis elegans.</title>
        <authorList>
            <person name="Samuel B."/>
        </authorList>
    </citation>
    <scope>NUCLEOTIDE SEQUENCE</scope>
    <source>
        <strain evidence="1">BIGb0220</strain>
    </source>
</reference>
<proteinExistence type="predicted"/>
<protein>
    <submittedName>
        <fullName evidence="1">Uncharacterized protein</fullName>
    </submittedName>
</protein>
<dbReference type="EMBL" id="JAOQNN010000001">
    <property type="protein sequence ID" value="MCW2281210.1"/>
    <property type="molecule type" value="Genomic_DNA"/>
</dbReference>
<organism evidence="1 2">
    <name type="scientific">Lactococcus lactis</name>
    <dbReference type="NCBI Taxonomy" id="1358"/>
    <lineage>
        <taxon>Bacteria</taxon>
        <taxon>Bacillati</taxon>
        <taxon>Bacillota</taxon>
        <taxon>Bacilli</taxon>
        <taxon>Lactobacillales</taxon>
        <taxon>Streptococcaceae</taxon>
        <taxon>Lactococcus</taxon>
    </lineage>
</organism>
<accession>A0AAW5TW26</accession>
<comment type="caution">
    <text evidence="1">The sequence shown here is derived from an EMBL/GenBank/DDBJ whole genome shotgun (WGS) entry which is preliminary data.</text>
</comment>
<dbReference type="RefSeq" id="WP_264653908.1">
    <property type="nucleotide sequence ID" value="NZ_JAOQNN010000001.1"/>
</dbReference>
<dbReference type="AlphaFoldDB" id="A0AAW5TW26"/>
<evidence type="ECO:0000313" key="1">
    <source>
        <dbReference type="EMBL" id="MCW2281210.1"/>
    </source>
</evidence>
<evidence type="ECO:0000313" key="2">
    <source>
        <dbReference type="Proteomes" id="UP001207687"/>
    </source>
</evidence>
<sequence>MKNNNKFYTAYGEGQYNPLFATFNEALEFINPISEKYNEPLIGVSGDCIDDVFNAY</sequence>
<gene>
    <name evidence="1" type="ORF">M2256_001668</name>
</gene>